<feature type="binding site" evidence="11">
    <location>
        <position position="275"/>
    </location>
    <ligand>
        <name>Mg(2+)</name>
        <dbReference type="ChEBI" id="CHEBI:18420"/>
    </ligand>
</feature>
<keyword evidence="3 10" id="KW-0285">Flavoprotein</keyword>
<accession>A0A9X7VVC0</accession>
<dbReference type="PIRSF" id="PIRSF006268">
    <property type="entry name" value="ApbE"/>
    <property type="match status" value="1"/>
</dbReference>
<evidence type="ECO:0000256" key="2">
    <source>
        <dbReference type="ARBA" id="ARBA00016337"/>
    </source>
</evidence>
<dbReference type="RefSeq" id="WP_206655189.1">
    <property type="nucleotide sequence ID" value="NZ_CP071182.1"/>
</dbReference>
<dbReference type="Gene3D" id="3.10.520.10">
    <property type="entry name" value="ApbE-like domains"/>
    <property type="match status" value="1"/>
</dbReference>
<reference evidence="12 13" key="1">
    <citation type="submission" date="2021-02" db="EMBL/GenBank/DDBJ databases">
        <title>Alicyclobacillus curvatus sp. nov. and Alicyclobacillus mengziensis sp. nov., two acidophilic bacteria isolated from acid mine drainage.</title>
        <authorList>
            <person name="Huang Y."/>
        </authorList>
    </citation>
    <scope>NUCLEOTIDE SEQUENCE [LARGE SCALE GENOMIC DNA]</scope>
    <source>
        <strain evidence="12 13">S30H14</strain>
    </source>
</reference>
<evidence type="ECO:0000313" key="12">
    <source>
        <dbReference type="EMBL" id="QSO45816.1"/>
    </source>
</evidence>
<comment type="similarity">
    <text evidence="10">Belongs to the ApbE family.</text>
</comment>
<comment type="cofactor">
    <cofactor evidence="11">
        <name>Mg(2+)</name>
        <dbReference type="ChEBI" id="CHEBI:18420"/>
    </cofactor>
    <cofactor evidence="11">
        <name>Mn(2+)</name>
        <dbReference type="ChEBI" id="CHEBI:29035"/>
    </cofactor>
    <text evidence="11">Magnesium. Can also use manganese.</text>
</comment>
<evidence type="ECO:0000256" key="1">
    <source>
        <dbReference type="ARBA" id="ARBA00011955"/>
    </source>
</evidence>
<evidence type="ECO:0000256" key="3">
    <source>
        <dbReference type="ARBA" id="ARBA00022630"/>
    </source>
</evidence>
<dbReference type="KEGG" id="afx:JZ786_14845"/>
<protein>
    <recommendedName>
        <fullName evidence="2 10">FAD:protein FMN transferase</fullName>
        <ecNumber evidence="1 10">2.7.1.180</ecNumber>
    </recommendedName>
    <alternativeName>
        <fullName evidence="8 10">Flavin transferase</fullName>
    </alternativeName>
</protein>
<feature type="binding site" evidence="11">
    <location>
        <position position="164"/>
    </location>
    <ligand>
        <name>Mg(2+)</name>
        <dbReference type="ChEBI" id="CHEBI:18420"/>
    </ligand>
</feature>
<feature type="binding site" evidence="11">
    <location>
        <position position="279"/>
    </location>
    <ligand>
        <name>Mg(2+)</name>
        <dbReference type="ChEBI" id="CHEBI:18420"/>
    </ligand>
</feature>
<dbReference type="SUPFAM" id="SSF143631">
    <property type="entry name" value="ApbE-like"/>
    <property type="match status" value="1"/>
</dbReference>
<dbReference type="GO" id="GO:0016740">
    <property type="term" value="F:transferase activity"/>
    <property type="evidence" value="ECO:0007669"/>
    <property type="project" value="UniProtKB-UniRule"/>
</dbReference>
<evidence type="ECO:0000256" key="10">
    <source>
        <dbReference type="PIRNR" id="PIRNR006268"/>
    </source>
</evidence>
<dbReference type="Pfam" id="PF02424">
    <property type="entry name" value="ApbE"/>
    <property type="match status" value="1"/>
</dbReference>
<dbReference type="PANTHER" id="PTHR30040:SF2">
    <property type="entry name" value="FAD:PROTEIN FMN TRANSFERASE"/>
    <property type="match status" value="1"/>
</dbReference>
<evidence type="ECO:0000313" key="13">
    <source>
        <dbReference type="Proteomes" id="UP000663505"/>
    </source>
</evidence>
<dbReference type="InterPro" id="IPR024932">
    <property type="entry name" value="ApbE"/>
</dbReference>
<dbReference type="EMBL" id="CP071182">
    <property type="protein sequence ID" value="QSO45816.1"/>
    <property type="molecule type" value="Genomic_DNA"/>
</dbReference>
<name>A0A9X7VVC0_9BACL</name>
<evidence type="ECO:0000256" key="6">
    <source>
        <dbReference type="ARBA" id="ARBA00022827"/>
    </source>
</evidence>
<dbReference type="GO" id="GO:0046872">
    <property type="term" value="F:metal ion binding"/>
    <property type="evidence" value="ECO:0007669"/>
    <property type="project" value="UniProtKB-UniRule"/>
</dbReference>
<keyword evidence="13" id="KW-1185">Reference proteome</keyword>
<dbReference type="Proteomes" id="UP000663505">
    <property type="component" value="Chromosome"/>
</dbReference>
<evidence type="ECO:0000256" key="5">
    <source>
        <dbReference type="ARBA" id="ARBA00022723"/>
    </source>
</evidence>
<evidence type="ECO:0000256" key="7">
    <source>
        <dbReference type="ARBA" id="ARBA00022842"/>
    </source>
</evidence>
<sequence length="320" mass="34893">MAGTVVWEHGNNKDGNNNKKSWLALGTVVQIALVTDRGTAIMNDAFNMAMKALRAVEEACSRFDADSELVRLVHAPIGRAVPVSAILYQCVKFALEVAKWTDGRFDPTVGARMEQLGFKRHYLTGELTTSDVQVSEEATFRDIELDEDNQAICLHRPLKLDLGAVAKGLAVDLAVRELTAFEFQGFVIDAGGDVYVSGCNEKSELWQVGIRDPIHHAENILMLHLTDAAVCTSGTYERKSPVDAKAHHILNAHSKESARGLLSVTAIGPYAMMADALSTAAFLYPPNDAVSLLEEAILEGIVITDDLSCQMSQGMERYLT</sequence>
<dbReference type="PANTHER" id="PTHR30040">
    <property type="entry name" value="THIAMINE BIOSYNTHESIS LIPOPROTEIN APBE"/>
    <property type="match status" value="1"/>
</dbReference>
<dbReference type="EC" id="2.7.1.180" evidence="1 10"/>
<evidence type="ECO:0000256" key="9">
    <source>
        <dbReference type="ARBA" id="ARBA00048540"/>
    </source>
</evidence>
<organism evidence="12 13">
    <name type="scientific">Alicyclobacillus mengziensis</name>
    <dbReference type="NCBI Taxonomy" id="2931921"/>
    <lineage>
        <taxon>Bacteria</taxon>
        <taxon>Bacillati</taxon>
        <taxon>Bacillota</taxon>
        <taxon>Bacilli</taxon>
        <taxon>Bacillales</taxon>
        <taxon>Alicyclobacillaceae</taxon>
        <taxon>Alicyclobacillus</taxon>
    </lineage>
</organism>
<comment type="catalytic activity">
    <reaction evidence="9 10">
        <text>L-threonyl-[protein] + FAD = FMN-L-threonyl-[protein] + AMP + H(+)</text>
        <dbReference type="Rhea" id="RHEA:36847"/>
        <dbReference type="Rhea" id="RHEA-COMP:11060"/>
        <dbReference type="Rhea" id="RHEA-COMP:11061"/>
        <dbReference type="ChEBI" id="CHEBI:15378"/>
        <dbReference type="ChEBI" id="CHEBI:30013"/>
        <dbReference type="ChEBI" id="CHEBI:57692"/>
        <dbReference type="ChEBI" id="CHEBI:74257"/>
        <dbReference type="ChEBI" id="CHEBI:456215"/>
        <dbReference type="EC" id="2.7.1.180"/>
    </reaction>
</comment>
<proteinExistence type="inferred from homology"/>
<keyword evidence="6 10" id="KW-0274">FAD</keyword>
<evidence type="ECO:0000256" key="11">
    <source>
        <dbReference type="PIRSR" id="PIRSR006268-2"/>
    </source>
</evidence>
<evidence type="ECO:0000256" key="8">
    <source>
        <dbReference type="ARBA" id="ARBA00031306"/>
    </source>
</evidence>
<gene>
    <name evidence="12" type="ORF">JZ786_14845</name>
</gene>
<evidence type="ECO:0000256" key="4">
    <source>
        <dbReference type="ARBA" id="ARBA00022679"/>
    </source>
</evidence>
<keyword evidence="5 10" id="KW-0479">Metal-binding</keyword>
<dbReference type="AlphaFoldDB" id="A0A9X7VVC0"/>
<keyword evidence="4 10" id="KW-0808">Transferase</keyword>
<dbReference type="InterPro" id="IPR003374">
    <property type="entry name" value="ApbE-like_sf"/>
</dbReference>
<keyword evidence="7 10" id="KW-0460">Magnesium</keyword>